<dbReference type="AlphaFoldDB" id="A0A026VVQ9"/>
<dbReference type="OrthoDB" id="18193at2759"/>
<organism evidence="6 8">
    <name type="scientific">Ooceraea biroi</name>
    <name type="common">Clonal raider ant</name>
    <name type="synonym">Cerapachys biroi</name>
    <dbReference type="NCBI Taxonomy" id="2015173"/>
    <lineage>
        <taxon>Eukaryota</taxon>
        <taxon>Metazoa</taxon>
        <taxon>Ecdysozoa</taxon>
        <taxon>Arthropoda</taxon>
        <taxon>Hexapoda</taxon>
        <taxon>Insecta</taxon>
        <taxon>Pterygota</taxon>
        <taxon>Neoptera</taxon>
        <taxon>Endopterygota</taxon>
        <taxon>Hymenoptera</taxon>
        <taxon>Apocrita</taxon>
        <taxon>Aculeata</taxon>
        <taxon>Formicoidea</taxon>
        <taxon>Formicidae</taxon>
        <taxon>Dorylinae</taxon>
        <taxon>Ooceraea</taxon>
    </lineage>
</organism>
<dbReference type="InterPro" id="IPR037432">
    <property type="entry name" value="Mut-7_DEDDy_dom"/>
</dbReference>
<feature type="compositionally biased region" description="Polar residues" evidence="4">
    <location>
        <begin position="774"/>
        <end position="786"/>
    </location>
</feature>
<dbReference type="EMBL" id="QOIP01000005">
    <property type="protein sequence ID" value="RLU22561.1"/>
    <property type="molecule type" value="Genomic_DNA"/>
</dbReference>
<dbReference type="InterPro" id="IPR002782">
    <property type="entry name" value="Mut7-C_RNAse_dom"/>
</dbReference>
<protein>
    <submittedName>
        <fullName evidence="6">Putative exonuclease mut-7-like protein</fullName>
    </submittedName>
</protein>
<evidence type="ECO:0000313" key="9">
    <source>
        <dbReference type="Proteomes" id="UP000279307"/>
    </source>
</evidence>
<evidence type="ECO:0000313" key="7">
    <source>
        <dbReference type="EMBL" id="RLU22561.1"/>
    </source>
</evidence>
<accession>A0A026VVQ9</accession>
<feature type="compositionally biased region" description="Basic and acidic residues" evidence="4">
    <location>
        <begin position="706"/>
        <end position="718"/>
    </location>
</feature>
<dbReference type="GO" id="GO:0006139">
    <property type="term" value="P:nucleobase-containing compound metabolic process"/>
    <property type="evidence" value="ECO:0007669"/>
    <property type="project" value="InterPro"/>
</dbReference>
<dbReference type="CDD" id="cd06146">
    <property type="entry name" value="mut-7_like_exo"/>
    <property type="match status" value="1"/>
</dbReference>
<keyword evidence="3 6" id="KW-0269">Exonuclease</keyword>
<dbReference type="PANTHER" id="PTHR47765">
    <property type="entry name" value="3'-5' EXONUCLEASE DOMAIN-CONTAINING PROTEIN"/>
    <property type="match status" value="1"/>
</dbReference>
<reference evidence="7" key="3">
    <citation type="submission" date="2018-07" db="EMBL/GenBank/DDBJ databases">
        <authorList>
            <person name="Mckenzie S.K."/>
            <person name="Kronauer D.J.C."/>
        </authorList>
    </citation>
    <scope>NUCLEOTIDE SEQUENCE</scope>
    <source>
        <strain evidence="7">Clonal line C1</strain>
    </source>
</reference>
<sequence length="1031" mass="119655">MSRHRTMDTDMDLLFFTSLDEATRAWLDNLNKMWALWKKCDSVTNMLTDYFETAPNPYLSTLRILVSTNDFGYMTNSKTLAYTVTEEFATWIEDRKEGYKEFLVPDLKLAVFKLVKQKHVKQMQLIKILFNTYDLMADKDMFLQIIQEIIEKKNYKEAAQYTAMLQLQSHFMDPELLLLPLILQNKLQVVDELLAGNPDIQKALVTYLDNLIAPGGNASIKLNQFIYENDLPDVNMSLTQSRPITKLVARLIKQYNLSPDMCPHLNTKRSEGALQFLIHKRYVDGSLSVASWREMVREAVGDDAKLQADLLVMLVNASDVQEGLYWAKEYNIPKEKWPWAIAHTEEQNRQRINDGASTSRDEEWELSEEANEDNVNYHGLKLPRERIKVVDNRQLFEEFLDNVFKNVTMVGIDLEWKPSFGTKQSELALIQIATEDDVYILDVTTLGSELRDLWGEFGLVLLGNKDILKIGFGIAHDMTVIRNSLPVLSSIKTHGQGYIDLMFLWSKLEEEYSFVFPYKGDSSFTSRSLSKLVELCFGQRLNKSDQFSNWELRPLRESQIIYAALDAYCLLEIYNVLAECSANMDIPFDDICAEVQFIPQKYAKTNANKPAYKKPLYSNPTTPNRANESYRVNANASAKYEAAPRQRPAQKYGYYGSKERNQNQAKVGSIGIIDIVSDGRQDNQRRYDNHNNYNQSSTHCGSSKATNDRKYNQRRYQDNQDNYNRYDNQNKYGNKNRRENHYKYDKQGRWEDGQNRRDSQNRQDDAPNRRDFQGRQNGMNRPLSVQRNLENPVVAHTWRVVCDSMLGGLSSKLRMCGVDCVHVLFDQGGDDSAKLAMRENRVLLTRNKNYEKFRQYLPPENCYRITADTPDNQLREVLSYFGVMVTQNDIFSRCQICNCDEFVKVPKELMDDLVQSFVKIIRKNNYRVLPNQSNVNVDNDDSNDDLAFVRNPNNYFTNSEHRTWRLSMDTIDVSSCTTRYQVRVQIDKVPLKVLKNVRVFYICEHCGKIYWDGSHLERALNGVIKDLLVKQ</sequence>
<dbReference type="Proteomes" id="UP000279307">
    <property type="component" value="Chromosome 5"/>
</dbReference>
<evidence type="ECO:0000256" key="1">
    <source>
        <dbReference type="ARBA" id="ARBA00022722"/>
    </source>
</evidence>
<dbReference type="GO" id="GO:0008408">
    <property type="term" value="F:3'-5' exonuclease activity"/>
    <property type="evidence" value="ECO:0007669"/>
    <property type="project" value="InterPro"/>
</dbReference>
<reference evidence="6 8" key="1">
    <citation type="journal article" date="2014" name="Curr. Biol.">
        <title>The genome of the clonal raider ant Cerapachys biroi.</title>
        <authorList>
            <person name="Oxley P.R."/>
            <person name="Ji L."/>
            <person name="Fetter-Pruneda I."/>
            <person name="McKenzie S.K."/>
            <person name="Li C."/>
            <person name="Hu H."/>
            <person name="Zhang G."/>
            <person name="Kronauer D.J."/>
        </authorList>
    </citation>
    <scope>NUCLEOTIDE SEQUENCE [LARGE SCALE GENOMIC DNA]</scope>
</reference>
<evidence type="ECO:0000256" key="4">
    <source>
        <dbReference type="SAM" id="MobiDB-lite"/>
    </source>
</evidence>
<dbReference type="EMBL" id="KK108092">
    <property type="protein sequence ID" value="EZA46919.1"/>
    <property type="molecule type" value="Genomic_DNA"/>
</dbReference>
<dbReference type="SUPFAM" id="SSF53098">
    <property type="entry name" value="Ribonuclease H-like"/>
    <property type="match status" value="1"/>
</dbReference>
<name>A0A026VVQ9_OOCBI</name>
<dbReference type="Gene3D" id="3.30.420.10">
    <property type="entry name" value="Ribonuclease H-like superfamily/Ribonuclease H"/>
    <property type="match status" value="1"/>
</dbReference>
<dbReference type="SMART" id="SM00474">
    <property type="entry name" value="35EXOc"/>
    <property type="match status" value="1"/>
</dbReference>
<keyword evidence="1" id="KW-0540">Nuclease</keyword>
<dbReference type="Proteomes" id="UP000053097">
    <property type="component" value="Unassembled WGS sequence"/>
</dbReference>
<feature type="compositionally biased region" description="Basic and acidic residues" evidence="4">
    <location>
        <begin position="736"/>
        <end position="773"/>
    </location>
</feature>
<evidence type="ECO:0000256" key="3">
    <source>
        <dbReference type="ARBA" id="ARBA00022839"/>
    </source>
</evidence>
<feature type="domain" description="3'-5' exonuclease" evidence="5">
    <location>
        <begin position="387"/>
        <end position="582"/>
    </location>
</feature>
<dbReference type="PANTHER" id="PTHR47765:SF2">
    <property type="entry name" value="EXONUCLEASE MUT-7 HOMOLOG"/>
    <property type="match status" value="1"/>
</dbReference>
<dbReference type="GO" id="GO:0003676">
    <property type="term" value="F:nucleic acid binding"/>
    <property type="evidence" value="ECO:0007669"/>
    <property type="project" value="InterPro"/>
</dbReference>
<keyword evidence="2" id="KW-0378">Hydrolase</keyword>
<evidence type="ECO:0000259" key="5">
    <source>
        <dbReference type="SMART" id="SM00474"/>
    </source>
</evidence>
<gene>
    <name evidence="7" type="ORF">DMN91_004839</name>
    <name evidence="6" type="ORF">X777_00687</name>
</gene>
<keyword evidence="8" id="KW-1185">Reference proteome</keyword>
<dbReference type="InterPro" id="IPR002562">
    <property type="entry name" value="3'-5'_exonuclease_dom"/>
</dbReference>
<evidence type="ECO:0000313" key="6">
    <source>
        <dbReference type="EMBL" id="EZA46919.1"/>
    </source>
</evidence>
<evidence type="ECO:0000256" key="2">
    <source>
        <dbReference type="ARBA" id="ARBA00022801"/>
    </source>
</evidence>
<dbReference type="InterPro" id="IPR036397">
    <property type="entry name" value="RNaseH_sf"/>
</dbReference>
<dbReference type="STRING" id="2015173.A0A026VVQ9"/>
<feature type="compositionally biased region" description="Polar residues" evidence="4">
    <location>
        <begin position="690"/>
        <end position="705"/>
    </location>
</feature>
<dbReference type="InterPro" id="IPR052408">
    <property type="entry name" value="Exonuclease_MUT-7-like"/>
</dbReference>
<feature type="region of interest" description="Disordered" evidence="4">
    <location>
        <begin position="682"/>
        <end position="786"/>
    </location>
</feature>
<dbReference type="InterPro" id="IPR012337">
    <property type="entry name" value="RNaseH-like_sf"/>
</dbReference>
<dbReference type="OMA" id="CSNWANR"/>
<dbReference type="Pfam" id="PF01927">
    <property type="entry name" value="Mut7-C"/>
    <property type="match status" value="2"/>
</dbReference>
<evidence type="ECO:0000313" key="8">
    <source>
        <dbReference type="Proteomes" id="UP000053097"/>
    </source>
</evidence>
<dbReference type="Pfam" id="PF01612">
    <property type="entry name" value="DNA_pol_A_exo1"/>
    <property type="match status" value="1"/>
</dbReference>
<proteinExistence type="predicted"/>
<reference evidence="7 9" key="2">
    <citation type="journal article" date="2018" name="Genome Res.">
        <title>The genomic architecture and molecular evolution of ant odorant receptors.</title>
        <authorList>
            <person name="McKenzie S.K."/>
            <person name="Kronauer D.J.C."/>
        </authorList>
    </citation>
    <scope>NUCLEOTIDE SEQUENCE [LARGE SCALE GENOMIC DNA]</scope>
    <source>
        <strain evidence="7">Clonal line C1</strain>
    </source>
</reference>
<feature type="compositionally biased region" description="Low complexity" evidence="4">
    <location>
        <begin position="719"/>
        <end position="730"/>
    </location>
</feature>